<evidence type="ECO:0000313" key="1">
    <source>
        <dbReference type="EMBL" id="PDO82056.1"/>
    </source>
</evidence>
<dbReference type="Proteomes" id="UP000219642">
    <property type="component" value="Unassembled WGS sequence"/>
</dbReference>
<accession>A0ABX4IKS1</accession>
<proteinExistence type="predicted"/>
<keyword evidence="2" id="KW-1185">Reference proteome</keyword>
<comment type="caution">
    <text evidence="1">The sequence shown here is derived from an EMBL/GenBank/DDBJ whole genome shotgun (WGS) entry which is preliminary data.</text>
</comment>
<reference evidence="1 2" key="1">
    <citation type="submission" date="2017-06" db="EMBL/GenBank/DDBJ databases">
        <title>Draft genome sequence of nitrogen-fixing Kosakonia pseudosacchari strain NN143 isolated from sugarcane roots.</title>
        <authorList>
            <person name="Li Y."/>
            <person name="Li S."/>
            <person name="Lin L."/>
            <person name="Wu X."/>
            <person name="Yang L."/>
            <person name="Li Y."/>
            <person name="An Q."/>
        </authorList>
    </citation>
    <scope>NUCLEOTIDE SEQUENCE [LARGE SCALE GENOMIC DNA]</scope>
    <source>
        <strain evidence="1 2">NN143</strain>
    </source>
</reference>
<name>A0ABX4IKS1_9ENTR</name>
<sequence>MARYANSEQVKLLKSQIAKIRYTRVWKPGENPDAAGIYRCQGCGYEDVINRECTKLPPCSNCEKNNHSDNTWKLLVRAEDAE</sequence>
<protein>
    <submittedName>
        <fullName evidence="1">Uncharacterized protein</fullName>
    </submittedName>
</protein>
<gene>
    <name evidence="1" type="ORF">BK796_23245</name>
</gene>
<organism evidence="1 2">
    <name type="scientific">Kosakonia pseudosacchari</name>
    <dbReference type="NCBI Taxonomy" id="1646340"/>
    <lineage>
        <taxon>Bacteria</taxon>
        <taxon>Pseudomonadati</taxon>
        <taxon>Pseudomonadota</taxon>
        <taxon>Gammaproteobacteria</taxon>
        <taxon>Enterobacterales</taxon>
        <taxon>Enterobacteriaceae</taxon>
        <taxon>Kosakonia</taxon>
    </lineage>
</organism>
<dbReference type="EMBL" id="NITV01000024">
    <property type="protein sequence ID" value="PDO82056.1"/>
    <property type="molecule type" value="Genomic_DNA"/>
</dbReference>
<evidence type="ECO:0000313" key="2">
    <source>
        <dbReference type="Proteomes" id="UP000219642"/>
    </source>
</evidence>